<sequence>MTEEELQGVELQVHEMWSIIGLKQRKRWAWMIYCLAIKQVLTFHVRGRGKKEAQRLLDKLPDRLRQNCSFATDN</sequence>
<dbReference type="EMBL" id="SRSF01000009">
    <property type="protein sequence ID" value="THH36387.1"/>
    <property type="molecule type" value="Genomic_DNA"/>
</dbReference>
<reference evidence="1 2" key="1">
    <citation type="submission" date="2019-04" db="EMBL/GenBank/DDBJ databases">
        <title>Lewinella litorea sp. nov., isolated from a marine sand.</title>
        <authorList>
            <person name="Yoon J.-H."/>
        </authorList>
    </citation>
    <scope>NUCLEOTIDE SEQUENCE [LARGE SCALE GENOMIC DNA]</scope>
    <source>
        <strain evidence="1 2">HSMS-39</strain>
    </source>
</reference>
<protein>
    <recommendedName>
        <fullName evidence="3">IS1 family transposase</fullName>
    </recommendedName>
</protein>
<name>A0A4S4NCZ8_9BACT</name>
<evidence type="ECO:0008006" key="3">
    <source>
        <dbReference type="Google" id="ProtNLM"/>
    </source>
</evidence>
<dbReference type="AlphaFoldDB" id="A0A4S4NCZ8"/>
<proteinExistence type="predicted"/>
<evidence type="ECO:0000313" key="2">
    <source>
        <dbReference type="Proteomes" id="UP000308528"/>
    </source>
</evidence>
<comment type="caution">
    <text evidence="1">The sequence shown here is derived from an EMBL/GenBank/DDBJ whole genome shotgun (WGS) entry which is preliminary data.</text>
</comment>
<accession>A0A4S4NCZ8</accession>
<gene>
    <name evidence="1" type="ORF">E4021_14980</name>
</gene>
<keyword evidence="2" id="KW-1185">Reference proteome</keyword>
<organism evidence="1 2">
    <name type="scientific">Neolewinella litorea</name>
    <dbReference type="NCBI Taxonomy" id="2562452"/>
    <lineage>
        <taxon>Bacteria</taxon>
        <taxon>Pseudomonadati</taxon>
        <taxon>Bacteroidota</taxon>
        <taxon>Saprospiria</taxon>
        <taxon>Saprospirales</taxon>
        <taxon>Lewinellaceae</taxon>
        <taxon>Neolewinella</taxon>
    </lineage>
</organism>
<dbReference type="OrthoDB" id="964996at2"/>
<dbReference type="Proteomes" id="UP000308528">
    <property type="component" value="Unassembled WGS sequence"/>
</dbReference>
<evidence type="ECO:0000313" key="1">
    <source>
        <dbReference type="EMBL" id="THH36387.1"/>
    </source>
</evidence>